<gene>
    <name evidence="1" type="ORF">EV186_103917</name>
</gene>
<dbReference type="EMBL" id="SNXZ01000003">
    <property type="protein sequence ID" value="TDP97937.1"/>
    <property type="molecule type" value="Genomic_DNA"/>
</dbReference>
<reference evidence="1 2" key="1">
    <citation type="submission" date="2019-03" db="EMBL/GenBank/DDBJ databases">
        <title>Genomic Encyclopedia of Type Strains, Phase IV (KMG-IV): sequencing the most valuable type-strain genomes for metagenomic binning, comparative biology and taxonomic classification.</title>
        <authorList>
            <person name="Goeker M."/>
        </authorList>
    </citation>
    <scope>NUCLEOTIDE SEQUENCE [LARGE SCALE GENOMIC DNA]</scope>
    <source>
        <strain evidence="1 2">DSM 45361</strain>
    </source>
</reference>
<dbReference type="RefSeq" id="WP_208115706.1">
    <property type="nucleotide sequence ID" value="NZ_SNXZ01000003.1"/>
</dbReference>
<dbReference type="Proteomes" id="UP000295444">
    <property type="component" value="Unassembled WGS sequence"/>
</dbReference>
<organism evidence="1 2">
    <name type="scientific">Labedaea rhizosphaerae</name>
    <dbReference type="NCBI Taxonomy" id="598644"/>
    <lineage>
        <taxon>Bacteria</taxon>
        <taxon>Bacillati</taxon>
        <taxon>Actinomycetota</taxon>
        <taxon>Actinomycetes</taxon>
        <taxon>Pseudonocardiales</taxon>
        <taxon>Pseudonocardiaceae</taxon>
        <taxon>Labedaea</taxon>
    </lineage>
</organism>
<sequence length="200" mass="22132">MTAAIVAPYITAWTEEQELPYALIEHSRGIGYADETIGDRDSHGVLWARTPLRLRHGRPEFGRIHPQRQRRAMSRLLCQVCAGPAGRNEDGVLWILRDYRDDWPSWPNRMGVTEPPICAPCARLSAKLCPALRRGAVVVRVGSCPVVGVRGMLYRSGGGRPVPVGPTTVAFDDPAVSWVRATNLIRELGDCVIIPFEDLP</sequence>
<evidence type="ECO:0000313" key="1">
    <source>
        <dbReference type="EMBL" id="TDP97937.1"/>
    </source>
</evidence>
<dbReference type="AlphaFoldDB" id="A0A4R6SE10"/>
<accession>A0A4R6SE10</accession>
<keyword evidence="2" id="KW-1185">Reference proteome</keyword>
<proteinExistence type="predicted"/>
<comment type="caution">
    <text evidence="1">The sequence shown here is derived from an EMBL/GenBank/DDBJ whole genome shotgun (WGS) entry which is preliminary data.</text>
</comment>
<protein>
    <submittedName>
        <fullName evidence="1">Uncharacterized protein</fullName>
    </submittedName>
</protein>
<evidence type="ECO:0000313" key="2">
    <source>
        <dbReference type="Proteomes" id="UP000295444"/>
    </source>
</evidence>
<name>A0A4R6SE10_LABRH</name>